<dbReference type="InterPro" id="IPR019700">
    <property type="entry name" value="Sigma-G_inhibitor_Gin"/>
</dbReference>
<dbReference type="HOGENOM" id="CLU_187385_0_1_9"/>
<evidence type="ECO:0000313" key="1">
    <source>
        <dbReference type="EMBL" id="ADG80979.1"/>
    </source>
</evidence>
<protein>
    <submittedName>
        <fullName evidence="1">Sigma-G inhibitor, Gin</fullName>
    </submittedName>
</protein>
<dbReference type="EMBL" id="CP002028">
    <property type="protein sequence ID" value="ADG80979.1"/>
    <property type="molecule type" value="Genomic_DNA"/>
</dbReference>
<dbReference type="KEGG" id="tjr:TherJR_0083"/>
<sequence>MYRPGYNCFICRKAIDIPETATLTILGKLICYECEKAIVNLTTANRNYDFFKERIKRIIYN</sequence>
<name>D5X8X9_THEPJ</name>
<evidence type="ECO:0000313" key="2">
    <source>
        <dbReference type="Proteomes" id="UP000002377"/>
    </source>
</evidence>
<dbReference type="Pfam" id="PF10764">
    <property type="entry name" value="Gin"/>
    <property type="match status" value="1"/>
</dbReference>
<keyword evidence="2" id="KW-1185">Reference proteome</keyword>
<proteinExistence type="predicted"/>
<accession>D5X8X9</accession>
<dbReference type="Proteomes" id="UP000002377">
    <property type="component" value="Chromosome"/>
</dbReference>
<reference evidence="1 2" key="1">
    <citation type="submission" date="2010-05" db="EMBL/GenBank/DDBJ databases">
        <title>Complete sequence of Thermincola sp. JR.</title>
        <authorList>
            <consortium name="US DOE Joint Genome Institute"/>
            <person name="Lucas S."/>
            <person name="Copeland A."/>
            <person name="Lapidus A."/>
            <person name="Cheng J.-F."/>
            <person name="Bruce D."/>
            <person name="Goodwin L."/>
            <person name="Pitluck S."/>
            <person name="Chertkov O."/>
            <person name="Detter J.C."/>
            <person name="Han C."/>
            <person name="Tapia R."/>
            <person name="Land M."/>
            <person name="Hauser L."/>
            <person name="Kyrpides N."/>
            <person name="Mikhailova N."/>
            <person name="Hazen T.C."/>
            <person name="Woyke T."/>
        </authorList>
    </citation>
    <scope>NUCLEOTIDE SEQUENCE [LARGE SCALE GENOMIC DNA]</scope>
    <source>
        <strain evidence="1 2">JR</strain>
    </source>
</reference>
<dbReference type="STRING" id="635013.TherJR_0083"/>
<gene>
    <name evidence="1" type="ordered locus">TherJR_0083</name>
</gene>
<dbReference type="OrthoDB" id="1753657at2"/>
<organism evidence="1 2">
    <name type="scientific">Thermincola potens (strain JR)</name>
    <dbReference type="NCBI Taxonomy" id="635013"/>
    <lineage>
        <taxon>Bacteria</taxon>
        <taxon>Bacillati</taxon>
        <taxon>Bacillota</taxon>
        <taxon>Clostridia</taxon>
        <taxon>Eubacteriales</taxon>
        <taxon>Thermincolaceae</taxon>
        <taxon>Thermincola</taxon>
    </lineage>
</organism>
<dbReference type="AlphaFoldDB" id="D5X8X9"/>
<dbReference type="RefSeq" id="WP_013119008.1">
    <property type="nucleotide sequence ID" value="NC_014152.1"/>
</dbReference>